<evidence type="ECO:0000313" key="2">
    <source>
        <dbReference type="EMBL" id="KAI9565718.1"/>
    </source>
</evidence>
<dbReference type="Proteomes" id="UP000820818">
    <property type="component" value="Linkage Group LG1"/>
</dbReference>
<evidence type="ECO:0000313" key="3">
    <source>
        <dbReference type="Proteomes" id="UP000820818"/>
    </source>
</evidence>
<keyword evidence="1" id="KW-0732">Signal</keyword>
<dbReference type="AlphaFoldDB" id="A0AAD5LNU8"/>
<protein>
    <submittedName>
        <fullName evidence="2">Uncharacterized protein</fullName>
    </submittedName>
</protein>
<name>A0AAD5LNU8_9CRUS</name>
<feature type="signal peptide" evidence="1">
    <location>
        <begin position="1"/>
        <end position="18"/>
    </location>
</feature>
<organism evidence="2 3">
    <name type="scientific">Daphnia sinensis</name>
    <dbReference type="NCBI Taxonomy" id="1820382"/>
    <lineage>
        <taxon>Eukaryota</taxon>
        <taxon>Metazoa</taxon>
        <taxon>Ecdysozoa</taxon>
        <taxon>Arthropoda</taxon>
        <taxon>Crustacea</taxon>
        <taxon>Branchiopoda</taxon>
        <taxon>Diplostraca</taxon>
        <taxon>Cladocera</taxon>
        <taxon>Anomopoda</taxon>
        <taxon>Daphniidae</taxon>
        <taxon>Daphnia</taxon>
        <taxon>Daphnia similis group</taxon>
    </lineage>
</organism>
<gene>
    <name evidence="2" type="ORF">GHT06_009510</name>
</gene>
<keyword evidence="3" id="KW-1185">Reference proteome</keyword>
<accession>A0AAD5LNU8</accession>
<dbReference type="EMBL" id="WJBH02000001">
    <property type="protein sequence ID" value="KAI9565718.1"/>
    <property type="molecule type" value="Genomic_DNA"/>
</dbReference>
<feature type="chain" id="PRO_5042191202" evidence="1">
    <location>
        <begin position="19"/>
        <end position="199"/>
    </location>
</feature>
<reference evidence="2 3" key="1">
    <citation type="submission" date="2022-05" db="EMBL/GenBank/DDBJ databases">
        <title>A multi-omics perspective on studying reproductive biology in Daphnia sinensis.</title>
        <authorList>
            <person name="Jia J."/>
        </authorList>
    </citation>
    <scope>NUCLEOTIDE SEQUENCE [LARGE SCALE GENOMIC DNA]</scope>
    <source>
        <strain evidence="2 3">WSL</strain>
    </source>
</reference>
<proteinExistence type="predicted"/>
<sequence length="199" mass="22830">MVLALLFSFLPSCPKAPTEPKPRNFSPEDPEALIRLADEEINTNSAYQMNSSFFHYENERMPTLHTASQIYRVAVAHEHLWHAMNNKTIRRSSIPTKPEITPAGPFSQSDIHNERVRQNGPPNSVMSQETQSPAFVERLELLEERIAESERRDSVMSQDLKRTQFEMLELRKALQASKEIIKQLEQMLGDVMLPQQSNA</sequence>
<evidence type="ECO:0000256" key="1">
    <source>
        <dbReference type="SAM" id="SignalP"/>
    </source>
</evidence>
<comment type="caution">
    <text evidence="2">The sequence shown here is derived from an EMBL/GenBank/DDBJ whole genome shotgun (WGS) entry which is preliminary data.</text>
</comment>